<dbReference type="Proteomes" id="UP000314960">
    <property type="component" value="Chromosome"/>
</dbReference>
<accession>A0A3Q8CKV7</accession>
<evidence type="ECO:0000259" key="2">
    <source>
        <dbReference type="PROSITE" id="PS50405"/>
    </source>
</evidence>
<dbReference type="Gene3D" id="1.20.1050.10">
    <property type="match status" value="1"/>
</dbReference>
<dbReference type="KEGG" id="lhw:BSQ49_10615"/>
<name>A0A3Q8CKV7_9LACO</name>
<feature type="domain" description="GST N-terminal" evidence="1">
    <location>
        <begin position="1"/>
        <end position="80"/>
    </location>
</feature>
<dbReference type="InterPro" id="IPR040079">
    <property type="entry name" value="Glutathione_S-Trfase"/>
</dbReference>
<dbReference type="PANTHER" id="PTHR44051:SF8">
    <property type="entry name" value="GLUTATHIONE S-TRANSFERASE GSTA"/>
    <property type="match status" value="1"/>
</dbReference>
<proteinExistence type="predicted"/>
<gene>
    <name evidence="3" type="ORF">BSQ49_10615</name>
</gene>
<dbReference type="InterPro" id="IPR010987">
    <property type="entry name" value="Glutathione-S-Trfase_C-like"/>
</dbReference>
<evidence type="ECO:0000259" key="1">
    <source>
        <dbReference type="PROSITE" id="PS50404"/>
    </source>
</evidence>
<dbReference type="Gene3D" id="3.40.30.10">
    <property type="entry name" value="Glutaredoxin"/>
    <property type="match status" value="1"/>
</dbReference>
<dbReference type="InterPro" id="IPR036249">
    <property type="entry name" value="Thioredoxin-like_sf"/>
</dbReference>
<dbReference type="SUPFAM" id="SSF52833">
    <property type="entry name" value="Thioredoxin-like"/>
    <property type="match status" value="1"/>
</dbReference>
<dbReference type="RefSeq" id="WP_141055061.1">
    <property type="nucleotide sequence ID" value="NZ_CP018176.1"/>
</dbReference>
<dbReference type="SFLD" id="SFLDG00358">
    <property type="entry name" value="Main_(cytGST)"/>
    <property type="match status" value="1"/>
</dbReference>
<dbReference type="CDD" id="cd03188">
    <property type="entry name" value="GST_C_Beta"/>
    <property type="match status" value="1"/>
</dbReference>
<feature type="domain" description="GST C-terminal" evidence="2">
    <location>
        <begin position="86"/>
        <end position="209"/>
    </location>
</feature>
<dbReference type="SFLD" id="SFLDG01150">
    <property type="entry name" value="Main.1:_Beta-like"/>
    <property type="match status" value="1"/>
</dbReference>
<dbReference type="InterPro" id="IPR004045">
    <property type="entry name" value="Glutathione_S-Trfase_N"/>
</dbReference>
<reference evidence="3 4" key="1">
    <citation type="submission" date="2016-11" db="EMBL/GenBank/DDBJ databases">
        <title>Interaction between Lactobacillus species and yeast in water kefir.</title>
        <authorList>
            <person name="Behr J."/>
            <person name="Xu D."/>
            <person name="Vogel R.F."/>
        </authorList>
    </citation>
    <scope>NUCLEOTIDE SEQUENCE [LARGE SCALE GENOMIC DNA]</scope>
    <source>
        <strain evidence="3 4">TMW 1.1822</strain>
    </source>
</reference>
<dbReference type="GO" id="GO:0016740">
    <property type="term" value="F:transferase activity"/>
    <property type="evidence" value="ECO:0007669"/>
    <property type="project" value="UniProtKB-KW"/>
</dbReference>
<organism evidence="3 4">
    <name type="scientific">Liquorilactobacillus hordei</name>
    <dbReference type="NCBI Taxonomy" id="468911"/>
    <lineage>
        <taxon>Bacteria</taxon>
        <taxon>Bacillati</taxon>
        <taxon>Bacillota</taxon>
        <taxon>Bacilli</taxon>
        <taxon>Lactobacillales</taxon>
        <taxon>Lactobacillaceae</taxon>
        <taxon>Liquorilactobacillus</taxon>
    </lineage>
</organism>
<dbReference type="Pfam" id="PF13409">
    <property type="entry name" value="GST_N_2"/>
    <property type="match status" value="1"/>
</dbReference>
<dbReference type="EMBL" id="CP018176">
    <property type="protein sequence ID" value="AUJ30593.1"/>
    <property type="molecule type" value="Genomic_DNA"/>
</dbReference>
<dbReference type="Pfam" id="PF00043">
    <property type="entry name" value="GST_C"/>
    <property type="match status" value="1"/>
</dbReference>
<dbReference type="PANTHER" id="PTHR44051">
    <property type="entry name" value="GLUTATHIONE S-TRANSFERASE-RELATED"/>
    <property type="match status" value="1"/>
</dbReference>
<dbReference type="SFLD" id="SFLDS00019">
    <property type="entry name" value="Glutathione_Transferase_(cytos"/>
    <property type="match status" value="1"/>
</dbReference>
<dbReference type="InterPro" id="IPR036282">
    <property type="entry name" value="Glutathione-S-Trfase_C_sf"/>
</dbReference>
<evidence type="ECO:0000313" key="4">
    <source>
        <dbReference type="Proteomes" id="UP000314960"/>
    </source>
</evidence>
<dbReference type="InterPro" id="IPR004046">
    <property type="entry name" value="GST_C"/>
</dbReference>
<dbReference type="AlphaFoldDB" id="A0A3Q8CKV7"/>
<sequence length="209" mass="24419">MKLFYASGASSLAVHILLEESSLKYGLEKVNLDTKTWNNSDYNLINSKSYVPALELDNGEILTECAVILEYVAHKVPAQNLIGEYGSTTYWQQRTWLNYIATELHKNFISPFRAGNWLPNTAESKELVYKRVFPRLKFIDKQLGQKEYLVNNRFSVSDTYLFVMTNWLQRLEYGFDDLENLQRFDTNMRKRFAVQNVLQQEGKPHSLQE</sequence>
<dbReference type="PROSITE" id="PS50404">
    <property type="entry name" value="GST_NTER"/>
    <property type="match status" value="1"/>
</dbReference>
<keyword evidence="3" id="KW-0808">Transferase</keyword>
<dbReference type="PROSITE" id="PS50405">
    <property type="entry name" value="GST_CTER"/>
    <property type="match status" value="1"/>
</dbReference>
<dbReference type="CDD" id="cd03057">
    <property type="entry name" value="GST_N_Beta"/>
    <property type="match status" value="1"/>
</dbReference>
<dbReference type="SUPFAM" id="SSF47616">
    <property type="entry name" value="GST C-terminal domain-like"/>
    <property type="match status" value="1"/>
</dbReference>
<evidence type="ECO:0000313" key="3">
    <source>
        <dbReference type="EMBL" id="AUJ30593.1"/>
    </source>
</evidence>
<protein>
    <submittedName>
        <fullName evidence="3">Glutathione S-transferase</fullName>
    </submittedName>
</protein>